<feature type="domain" description="Tim10-like" evidence="2">
    <location>
        <begin position="84"/>
        <end position="146"/>
    </location>
</feature>
<evidence type="ECO:0000256" key="1">
    <source>
        <dbReference type="SAM" id="MobiDB-lite"/>
    </source>
</evidence>
<feature type="compositionally biased region" description="Polar residues" evidence="1">
    <location>
        <begin position="1"/>
        <end position="14"/>
    </location>
</feature>
<name>A0A080Z2E1_PHYNI</name>
<feature type="compositionally biased region" description="Low complexity" evidence="1">
    <location>
        <begin position="52"/>
        <end position="70"/>
    </location>
</feature>
<dbReference type="Proteomes" id="UP000028582">
    <property type="component" value="Unassembled WGS sequence"/>
</dbReference>
<dbReference type="InterPro" id="IPR035427">
    <property type="entry name" value="Tim10-like_dom_sf"/>
</dbReference>
<gene>
    <name evidence="3" type="ORF">F444_21048</name>
</gene>
<dbReference type="EMBL" id="ANJA01003875">
    <property type="protein sequence ID" value="ETO60802.1"/>
    <property type="molecule type" value="Genomic_DNA"/>
</dbReference>
<reference evidence="3 4" key="1">
    <citation type="submission" date="2013-11" db="EMBL/GenBank/DDBJ databases">
        <title>The Genome Sequence of Phytophthora parasitica P1976.</title>
        <authorList>
            <consortium name="The Broad Institute Genomics Platform"/>
            <person name="Russ C."/>
            <person name="Tyler B."/>
            <person name="Panabieres F."/>
            <person name="Shan W."/>
            <person name="Tripathy S."/>
            <person name="Grunwald N."/>
            <person name="Machado M."/>
            <person name="Johnson C.S."/>
            <person name="Walker B."/>
            <person name="Young S."/>
            <person name="Zeng Q."/>
            <person name="Gargeya S."/>
            <person name="Fitzgerald M."/>
            <person name="Haas B."/>
            <person name="Abouelleil A."/>
            <person name="Allen A.W."/>
            <person name="Alvarado L."/>
            <person name="Arachchi H.M."/>
            <person name="Berlin A.M."/>
            <person name="Chapman S.B."/>
            <person name="Gainer-Dewar J."/>
            <person name="Goldberg J."/>
            <person name="Griggs A."/>
            <person name="Gujja S."/>
            <person name="Hansen M."/>
            <person name="Howarth C."/>
            <person name="Imamovic A."/>
            <person name="Ireland A."/>
            <person name="Larimer J."/>
            <person name="McCowan C."/>
            <person name="Murphy C."/>
            <person name="Pearson M."/>
            <person name="Poon T.W."/>
            <person name="Priest M."/>
            <person name="Roberts A."/>
            <person name="Saif S."/>
            <person name="Shea T."/>
            <person name="Sisk P."/>
            <person name="Sykes S."/>
            <person name="Wortman J."/>
            <person name="Nusbaum C."/>
            <person name="Birren B."/>
        </authorList>
    </citation>
    <scope>NUCLEOTIDE SEQUENCE [LARGE SCALE GENOMIC DNA]</scope>
    <source>
        <strain evidence="3 4">P1976</strain>
    </source>
</reference>
<evidence type="ECO:0000313" key="4">
    <source>
        <dbReference type="Proteomes" id="UP000028582"/>
    </source>
</evidence>
<feature type="compositionally biased region" description="Low complexity" evidence="1">
    <location>
        <begin position="34"/>
        <end position="46"/>
    </location>
</feature>
<accession>A0A080Z2E1</accession>
<proteinExistence type="predicted"/>
<protein>
    <recommendedName>
        <fullName evidence="2">Tim10-like domain-containing protein</fullName>
    </recommendedName>
</protein>
<evidence type="ECO:0000259" key="2">
    <source>
        <dbReference type="Pfam" id="PF02953"/>
    </source>
</evidence>
<feature type="non-terminal residue" evidence="3">
    <location>
        <position position="1"/>
    </location>
</feature>
<feature type="region of interest" description="Disordered" evidence="1">
    <location>
        <begin position="1"/>
        <end position="84"/>
    </location>
</feature>
<dbReference type="AlphaFoldDB" id="A0A080Z2E1"/>
<organism evidence="3 4">
    <name type="scientific">Phytophthora nicotianae P1976</name>
    <dbReference type="NCBI Taxonomy" id="1317066"/>
    <lineage>
        <taxon>Eukaryota</taxon>
        <taxon>Sar</taxon>
        <taxon>Stramenopiles</taxon>
        <taxon>Oomycota</taxon>
        <taxon>Peronosporomycetes</taxon>
        <taxon>Peronosporales</taxon>
        <taxon>Peronosporaceae</taxon>
        <taxon>Phytophthora</taxon>
    </lineage>
</organism>
<comment type="caution">
    <text evidence="3">The sequence shown here is derived from an EMBL/GenBank/DDBJ whole genome shotgun (WGS) entry which is preliminary data.</text>
</comment>
<dbReference type="Gene3D" id="1.10.287.810">
    <property type="entry name" value="Mitochondrial import inner membrane translocase subunit tim13 like domains"/>
    <property type="match status" value="1"/>
</dbReference>
<dbReference type="SUPFAM" id="SSF144122">
    <property type="entry name" value="Tim10-like"/>
    <property type="match status" value="1"/>
</dbReference>
<sequence length="151" mass="16287">NIPSTQKSQITNTRAEPRSRMSFFGFGKSKEPESTSSSSESYTYEEPTYDYSAPAVSSSFDSPSSSPSSSLGGGSSTGAAEMQQLIMEEQQRALIQQAISKITALAWDKCSASKPDSELSSKEKDCIKNVTLAYLDTSMFVVHRLNKSGSA</sequence>
<dbReference type="Pfam" id="PF02953">
    <property type="entry name" value="zf-Tim10_DDP"/>
    <property type="match status" value="1"/>
</dbReference>
<dbReference type="InterPro" id="IPR004217">
    <property type="entry name" value="Tim10-like"/>
</dbReference>
<evidence type="ECO:0000313" key="3">
    <source>
        <dbReference type="EMBL" id="ETO60802.1"/>
    </source>
</evidence>